<organism evidence="2 3">
    <name type="scientific">Pedobacter petrophilus</name>
    <dbReference type="NCBI Taxonomy" id="1908241"/>
    <lineage>
        <taxon>Bacteria</taxon>
        <taxon>Pseudomonadati</taxon>
        <taxon>Bacteroidota</taxon>
        <taxon>Sphingobacteriia</taxon>
        <taxon>Sphingobacteriales</taxon>
        <taxon>Sphingobacteriaceae</taxon>
        <taxon>Pedobacter</taxon>
    </lineage>
</organism>
<dbReference type="EMBL" id="WKKH01000005">
    <property type="protein sequence ID" value="MRX75476.1"/>
    <property type="molecule type" value="Genomic_DNA"/>
</dbReference>
<gene>
    <name evidence="2" type="ORF">GJU39_05175</name>
</gene>
<dbReference type="Proteomes" id="UP000487757">
    <property type="component" value="Unassembled WGS sequence"/>
</dbReference>
<comment type="caution">
    <text evidence="2">The sequence shown here is derived from an EMBL/GenBank/DDBJ whole genome shotgun (WGS) entry which is preliminary data.</text>
</comment>
<evidence type="ECO:0000313" key="3">
    <source>
        <dbReference type="Proteomes" id="UP000487757"/>
    </source>
</evidence>
<evidence type="ECO:0000256" key="1">
    <source>
        <dbReference type="SAM" id="Coils"/>
    </source>
</evidence>
<reference evidence="2 3" key="1">
    <citation type="submission" date="2019-11" db="EMBL/GenBank/DDBJ databases">
        <title>Pedobacter petrophilus genome.</title>
        <authorList>
            <person name="Feldbauer M.J."/>
            <person name="Newman J.D."/>
        </authorList>
    </citation>
    <scope>NUCLEOTIDE SEQUENCE [LARGE SCALE GENOMIC DNA]</scope>
    <source>
        <strain evidence="2 3">LMG 29686</strain>
    </source>
</reference>
<keyword evidence="1" id="KW-0175">Coiled coil</keyword>
<dbReference type="AlphaFoldDB" id="A0A7K0FXK8"/>
<keyword evidence="3" id="KW-1185">Reference proteome</keyword>
<proteinExistence type="predicted"/>
<accession>A0A7K0FXK8</accession>
<dbReference type="SUPFAM" id="SSF55486">
    <property type="entry name" value="Metalloproteases ('zincins'), catalytic domain"/>
    <property type="match status" value="1"/>
</dbReference>
<dbReference type="RefSeq" id="WP_154279627.1">
    <property type="nucleotide sequence ID" value="NZ_JBHUJQ010000001.1"/>
</dbReference>
<name>A0A7K0FXK8_9SPHI</name>
<evidence type="ECO:0000313" key="2">
    <source>
        <dbReference type="EMBL" id="MRX75476.1"/>
    </source>
</evidence>
<dbReference type="OrthoDB" id="6717961at2"/>
<feature type="coiled-coil region" evidence="1">
    <location>
        <begin position="488"/>
        <end position="550"/>
    </location>
</feature>
<protein>
    <submittedName>
        <fullName evidence="2">Uncharacterized protein</fullName>
    </submittedName>
</protein>
<sequence>MSKITIVEGDLMEFTGGNDLSYAKKEIINSGSEVVQVGKENGVSYGTNKAAPHIEFDTGIDVIVEFEPLSGYDGEFGFDWLRCDDAGSILKIQTVDVSNLEYVFDDSKLEYTAVATAPVLKDKIKREYEKIPLKLPYYAPWLSVLPKQGQIKINMLCKPVTTGEDVSKSTISFRKNDFYQVTIDGQTNENIKYKPDGNPKEITINCLKPAPNTNILAFDENNKVIGQIIAKDNTKTYKLPIRLVCVVKDSSTKETEITKLISDFGTNGIEDYLNKNSLNQAQIEVSVEVDSKYRIAFDENLWNGTFYNRAGNYFTNRKDPAGGKVKYINDDGEEQENAEYEHILDKFLRDYKTAFEADGKKFKGILLFITNINKDPHDQEGGVSRTMPVNFREAIVFGSNLKDKSSYAHEIAHALGLEHYFWRDAKYRIDLEKLKTGLTSNRAITADNKRIQKNNEEALKANKSNIKIRQQEIDKWTIEKKKPTYPYKTEAEARIKVLESENEKTRTINKDIQKKIDDGEDNIKKGEKHIKQTENNIKVYKNNRYKFKEKSTLNIMDYSSKVNIYTKWQWQLMQDDVKSYYGSSIENNKI</sequence>